<dbReference type="Proteomes" id="UP000053024">
    <property type="component" value="Unassembled WGS sequence"/>
</dbReference>
<accession>A0A101TB37</accession>
<comment type="caution">
    <text evidence="2">The sequence shown here is derived from an EMBL/GenBank/DDBJ whole genome shotgun (WGS) entry which is preliminary data.</text>
</comment>
<evidence type="ECO:0000313" key="2">
    <source>
        <dbReference type="EMBL" id="KUN89022.1"/>
    </source>
</evidence>
<evidence type="ECO:0000313" key="3">
    <source>
        <dbReference type="Proteomes" id="UP000053024"/>
    </source>
</evidence>
<evidence type="ECO:0008006" key="4">
    <source>
        <dbReference type="Google" id="ProtNLM"/>
    </source>
</evidence>
<feature type="region of interest" description="Disordered" evidence="1">
    <location>
        <begin position="1"/>
        <end position="68"/>
    </location>
</feature>
<dbReference type="STRING" id="285568.AQJ66_06050"/>
<evidence type="ECO:0000256" key="1">
    <source>
        <dbReference type="SAM" id="MobiDB-lite"/>
    </source>
</evidence>
<dbReference type="EMBL" id="LMWX01000008">
    <property type="protein sequence ID" value="KUN89022.1"/>
    <property type="molecule type" value="Genomic_DNA"/>
</dbReference>
<feature type="compositionally biased region" description="Basic and acidic residues" evidence="1">
    <location>
        <begin position="18"/>
        <end position="27"/>
    </location>
</feature>
<proteinExistence type="predicted"/>
<organism evidence="2 3">
    <name type="scientific">Streptomyces bungoensis</name>
    <dbReference type="NCBI Taxonomy" id="285568"/>
    <lineage>
        <taxon>Bacteria</taxon>
        <taxon>Bacillati</taxon>
        <taxon>Actinomycetota</taxon>
        <taxon>Actinomycetes</taxon>
        <taxon>Kitasatosporales</taxon>
        <taxon>Streptomycetaceae</taxon>
        <taxon>Streptomyces</taxon>
    </lineage>
</organism>
<feature type="compositionally biased region" description="Basic residues" evidence="1">
    <location>
        <begin position="59"/>
        <end position="68"/>
    </location>
</feature>
<dbReference type="AlphaFoldDB" id="A0A101TB37"/>
<sequence length="68" mass="6840">MPGDVLGSGTCGNGGCPDELRGVRGERTPLPLGPGGIVTLTVEGVGTVVPGPEPVPRPAGRRRSRARP</sequence>
<keyword evidence="3" id="KW-1185">Reference proteome</keyword>
<reference evidence="2 3" key="1">
    <citation type="submission" date="2015-10" db="EMBL/GenBank/DDBJ databases">
        <title>Draft genome sequence of Streptomyces bungoensis DSM 41781, type strain for the species Streptomyces bungoensis.</title>
        <authorList>
            <person name="Ruckert C."/>
            <person name="Winkler A."/>
            <person name="Kalinowski J."/>
            <person name="Kampfer P."/>
            <person name="Glaeser S."/>
        </authorList>
    </citation>
    <scope>NUCLEOTIDE SEQUENCE [LARGE SCALE GENOMIC DNA]</scope>
    <source>
        <strain evidence="2 3">DSM 41781</strain>
    </source>
</reference>
<feature type="compositionally biased region" description="Low complexity" evidence="1">
    <location>
        <begin position="41"/>
        <end position="50"/>
    </location>
</feature>
<gene>
    <name evidence="2" type="ORF">AQJ66_06050</name>
</gene>
<name>A0A101TB37_9ACTN</name>
<protein>
    <recommendedName>
        <fullName evidence="4">Fumarylacetoacetase-like C-terminal domain-containing protein</fullName>
    </recommendedName>
</protein>